<evidence type="ECO:0000313" key="1">
    <source>
        <dbReference type="EMBL" id="EGG48310.1"/>
    </source>
</evidence>
<comment type="caution">
    <text evidence="1">The sequence shown here is derived from an EMBL/GenBank/DDBJ whole genome shotgun (WGS) entry which is preliminary data.</text>
</comment>
<dbReference type="AlphaFoldDB" id="F3NE40"/>
<name>F3NE40_9ACTN</name>
<dbReference type="Proteomes" id="UP000003022">
    <property type="component" value="Unassembled WGS sequence"/>
</dbReference>
<reference evidence="1 2" key="1">
    <citation type="journal article" date="2011" name="J. Bacteriol.">
        <title>Draft genome sequence of the marine bacterium Streptomyces griseoaurantiacus M045, which produces novel manumycin-type antibiotics with a pABA core component.</title>
        <authorList>
            <person name="Li F."/>
            <person name="Jiang P."/>
            <person name="Zheng H."/>
            <person name="Wang S."/>
            <person name="Zhao G."/>
            <person name="Qin S."/>
            <person name="Liu Z."/>
        </authorList>
    </citation>
    <scope>NUCLEOTIDE SEQUENCE [LARGE SCALE GENOMIC DNA]</scope>
    <source>
        <strain evidence="1 2">M045</strain>
    </source>
</reference>
<keyword evidence="2" id="KW-1185">Reference proteome</keyword>
<evidence type="ECO:0000313" key="2">
    <source>
        <dbReference type="Proteomes" id="UP000003022"/>
    </source>
</evidence>
<dbReference type="STRING" id="996637.SGM_1404"/>
<gene>
    <name evidence="1" type="ORF">SGM_1404</name>
</gene>
<accession>F3NE40</accession>
<sequence>MRLLGDPIAVWPVVFHALWTGVLSVPLERVLHERVVAVAARAGAAR</sequence>
<organism evidence="1 2">
    <name type="scientific">Streptomyces griseoaurantiacus M045</name>
    <dbReference type="NCBI Taxonomy" id="996637"/>
    <lineage>
        <taxon>Bacteria</taxon>
        <taxon>Bacillati</taxon>
        <taxon>Actinomycetota</taxon>
        <taxon>Actinomycetes</taxon>
        <taxon>Kitasatosporales</taxon>
        <taxon>Streptomycetaceae</taxon>
        <taxon>Streptomyces</taxon>
        <taxon>Streptomyces aurantiacus group</taxon>
    </lineage>
</organism>
<dbReference type="EMBL" id="AEYX01000025">
    <property type="protein sequence ID" value="EGG48310.1"/>
    <property type="molecule type" value="Genomic_DNA"/>
</dbReference>
<proteinExistence type="predicted"/>
<protein>
    <submittedName>
        <fullName evidence="1">Uncharacterized protein</fullName>
    </submittedName>
</protein>